<dbReference type="GO" id="GO:0046872">
    <property type="term" value="F:metal ion binding"/>
    <property type="evidence" value="ECO:0007669"/>
    <property type="project" value="UniProtKB-KW"/>
</dbReference>
<keyword evidence="10 17" id="KW-0560">Oxidoreductase</keyword>
<evidence type="ECO:0000256" key="14">
    <source>
        <dbReference type="ARBA" id="ARBA00023284"/>
    </source>
</evidence>
<organism evidence="18 19">
    <name type="scientific">Anaerocolumna chitinilytica</name>
    <dbReference type="NCBI Taxonomy" id="1727145"/>
    <lineage>
        <taxon>Bacteria</taxon>
        <taxon>Bacillati</taxon>
        <taxon>Bacillota</taxon>
        <taxon>Clostridia</taxon>
        <taxon>Lachnospirales</taxon>
        <taxon>Lachnospiraceae</taxon>
        <taxon>Anaerocolumna</taxon>
    </lineage>
</organism>
<feature type="disulfide bond" description="Redox-active" evidence="17">
    <location>
        <begin position="196"/>
        <end position="198"/>
    </location>
</feature>
<accession>A0A7I8DX39</accession>
<dbReference type="EMBL" id="AP023368">
    <property type="protein sequence ID" value="BCK00847.1"/>
    <property type="molecule type" value="Genomic_DNA"/>
</dbReference>
<evidence type="ECO:0000256" key="11">
    <source>
        <dbReference type="ARBA" id="ARBA00023004"/>
    </source>
</evidence>
<dbReference type="PANTHER" id="PTHR36701">
    <property type="entry name" value="EPOXYQUEUOSINE REDUCTASE QUEH"/>
    <property type="match status" value="1"/>
</dbReference>
<dbReference type="GO" id="GO:0008616">
    <property type="term" value="P:tRNA queuosine(34) biosynthetic process"/>
    <property type="evidence" value="ECO:0007669"/>
    <property type="project" value="UniProtKB-UniRule"/>
</dbReference>
<evidence type="ECO:0000256" key="2">
    <source>
        <dbReference type="ARBA" id="ARBA00004691"/>
    </source>
</evidence>
<evidence type="ECO:0000313" key="19">
    <source>
        <dbReference type="Proteomes" id="UP000515703"/>
    </source>
</evidence>
<keyword evidence="6 17" id="KW-0004">4Fe-4S</keyword>
<keyword evidence="14 17" id="KW-0676">Redox-active center</keyword>
<evidence type="ECO:0000313" key="18">
    <source>
        <dbReference type="EMBL" id="BCK00847.1"/>
    </source>
</evidence>
<proteinExistence type="inferred from homology"/>
<feature type="binding site" evidence="17">
    <location>
        <position position="117"/>
    </location>
    <ligand>
        <name>[4Fe-4S] cluster</name>
        <dbReference type="ChEBI" id="CHEBI:49883"/>
    </ligand>
</feature>
<evidence type="ECO:0000256" key="12">
    <source>
        <dbReference type="ARBA" id="ARBA00023014"/>
    </source>
</evidence>
<evidence type="ECO:0000256" key="17">
    <source>
        <dbReference type="HAMAP-Rule" id="MF_02089"/>
    </source>
</evidence>
<keyword evidence="7 17" id="KW-0819">tRNA processing</keyword>
<evidence type="ECO:0000256" key="4">
    <source>
        <dbReference type="ARBA" id="ARBA00012622"/>
    </source>
</evidence>
<dbReference type="UniPathway" id="UPA00392"/>
<dbReference type="GO" id="GO:0052693">
    <property type="term" value="F:epoxyqueuosine reductase activity"/>
    <property type="evidence" value="ECO:0007669"/>
    <property type="project" value="UniProtKB-UniRule"/>
</dbReference>
<dbReference type="Pfam" id="PF02677">
    <property type="entry name" value="QueH"/>
    <property type="match status" value="1"/>
</dbReference>
<comment type="function">
    <text evidence="1 17">Catalyzes the conversion of epoxyqueuosine (oQ) to queuosine (Q), which is a hypermodified base found in the wobble positions of tRNA(Asp), tRNA(Asn), tRNA(His) and tRNA(Tyr).</text>
</comment>
<evidence type="ECO:0000256" key="16">
    <source>
        <dbReference type="ARBA" id="ARBA00047415"/>
    </source>
</evidence>
<evidence type="ECO:0000256" key="7">
    <source>
        <dbReference type="ARBA" id="ARBA00022694"/>
    </source>
</evidence>
<evidence type="ECO:0000256" key="13">
    <source>
        <dbReference type="ARBA" id="ARBA00023157"/>
    </source>
</evidence>
<evidence type="ECO:0000256" key="10">
    <source>
        <dbReference type="ARBA" id="ARBA00023002"/>
    </source>
</evidence>
<protein>
    <recommendedName>
        <fullName evidence="5 17">Epoxyqueuosine reductase QueH</fullName>
        <ecNumber evidence="4 17">1.17.99.6</ecNumber>
    </recommendedName>
    <alternativeName>
        <fullName evidence="15 17">Queuosine biosynthesis protein QueH</fullName>
    </alternativeName>
</protein>
<dbReference type="PANTHER" id="PTHR36701:SF1">
    <property type="entry name" value="EPOXYQUEUOSINE REDUCTASE QUEH"/>
    <property type="match status" value="1"/>
</dbReference>
<dbReference type="KEGG" id="acht:bsdcttw_38870"/>
<name>A0A7I8DX39_9FIRM</name>
<reference evidence="18 19" key="2">
    <citation type="submission" date="2020-08" db="EMBL/GenBank/DDBJ databases">
        <authorList>
            <person name="Ueki A."/>
            <person name="Tonouchi A."/>
        </authorList>
    </citation>
    <scope>NUCLEOTIDE SEQUENCE [LARGE SCALE GENOMIC DNA]</scope>
    <source>
        <strain evidence="18 19">CTTW</strain>
    </source>
</reference>
<dbReference type="EC" id="1.17.99.6" evidence="4 17"/>
<comment type="catalytic activity">
    <reaction evidence="16 17">
        <text>epoxyqueuosine(34) in tRNA + AH2 = queuosine(34) in tRNA + A + H2O</text>
        <dbReference type="Rhea" id="RHEA:32159"/>
        <dbReference type="Rhea" id="RHEA-COMP:18571"/>
        <dbReference type="Rhea" id="RHEA-COMP:18582"/>
        <dbReference type="ChEBI" id="CHEBI:13193"/>
        <dbReference type="ChEBI" id="CHEBI:15377"/>
        <dbReference type="ChEBI" id="CHEBI:17499"/>
        <dbReference type="ChEBI" id="CHEBI:194431"/>
        <dbReference type="ChEBI" id="CHEBI:194443"/>
        <dbReference type="EC" id="1.17.99.6"/>
    </reaction>
</comment>
<keyword evidence="9 17" id="KW-0671">Queuosine biosynthesis</keyword>
<dbReference type="HAMAP" id="MF_02089">
    <property type="entry name" value="QueH"/>
    <property type="match status" value="1"/>
</dbReference>
<keyword evidence="19" id="KW-1185">Reference proteome</keyword>
<dbReference type="InterPro" id="IPR003828">
    <property type="entry name" value="QueH"/>
</dbReference>
<evidence type="ECO:0000256" key="3">
    <source>
        <dbReference type="ARBA" id="ARBA00008207"/>
    </source>
</evidence>
<sequence length="207" mass="24113">MDIIRNYQKELEKTLSDFETKGIVPSLLLHSCCAPCSSYCLEYLTNYFHVTIYYYNPNISYKEEYDRRVQEQIRLIKTMPVKYPISFLEGTYEPEVFYQIAKGLEDQPEGGERCFACYELRLLEAAKCAKENGFDYFTTTLSISPHKNAAKLNEIGEKTGSVYGVSYLNSDFKKRNGYKRSIELSKEYDLYRQDYCGCVYSMVNSHS</sequence>
<evidence type="ECO:0000256" key="15">
    <source>
        <dbReference type="ARBA" id="ARBA00031446"/>
    </source>
</evidence>
<gene>
    <name evidence="17" type="primary">queH</name>
    <name evidence="18" type="ORF">bsdcttw_38870</name>
</gene>
<keyword evidence="8 17" id="KW-0479">Metal-binding</keyword>
<evidence type="ECO:0000256" key="1">
    <source>
        <dbReference type="ARBA" id="ARBA00002268"/>
    </source>
</evidence>
<feature type="binding site" evidence="17">
    <location>
        <position position="114"/>
    </location>
    <ligand>
        <name>[4Fe-4S] cluster</name>
        <dbReference type="ChEBI" id="CHEBI:49883"/>
    </ligand>
</feature>
<feature type="binding site" evidence="17">
    <location>
        <position position="33"/>
    </location>
    <ligand>
        <name>[4Fe-4S] cluster</name>
        <dbReference type="ChEBI" id="CHEBI:49883"/>
    </ligand>
</feature>
<dbReference type="AlphaFoldDB" id="A0A7I8DX39"/>
<dbReference type="GO" id="GO:0051539">
    <property type="term" value="F:4 iron, 4 sulfur cluster binding"/>
    <property type="evidence" value="ECO:0007669"/>
    <property type="project" value="UniProtKB-UniRule"/>
</dbReference>
<keyword evidence="12 17" id="KW-0411">Iron-sulfur</keyword>
<reference evidence="18 19" key="1">
    <citation type="submission" date="2020-08" db="EMBL/GenBank/DDBJ databases">
        <title>Draft genome sequencing of an Anaerocolumna strain isolated from anoxic soil subjected to BSD treatment.</title>
        <authorList>
            <person name="Uek A."/>
            <person name="Tonouchi A."/>
        </authorList>
    </citation>
    <scope>NUCLEOTIDE SEQUENCE [LARGE SCALE GENOMIC DNA]</scope>
    <source>
        <strain evidence="18 19">CTTW</strain>
    </source>
</reference>
<evidence type="ECO:0000256" key="9">
    <source>
        <dbReference type="ARBA" id="ARBA00022785"/>
    </source>
</evidence>
<dbReference type="Proteomes" id="UP000515703">
    <property type="component" value="Chromosome"/>
</dbReference>
<keyword evidence="13 17" id="KW-1015">Disulfide bond</keyword>
<evidence type="ECO:0000256" key="8">
    <source>
        <dbReference type="ARBA" id="ARBA00022723"/>
    </source>
</evidence>
<evidence type="ECO:0000256" key="6">
    <source>
        <dbReference type="ARBA" id="ARBA00022485"/>
    </source>
</evidence>
<comment type="similarity">
    <text evidence="3 17">Belongs to the QueH family.</text>
</comment>
<dbReference type="RefSeq" id="WP_185256478.1">
    <property type="nucleotide sequence ID" value="NZ_AP023368.1"/>
</dbReference>
<evidence type="ECO:0000256" key="5">
    <source>
        <dbReference type="ARBA" id="ARBA00016895"/>
    </source>
</evidence>
<comment type="pathway">
    <text evidence="2 17">tRNA modification; tRNA-queuosine biosynthesis.</text>
</comment>
<keyword evidence="11 17" id="KW-0408">Iron</keyword>
<feature type="binding site" evidence="17">
    <location>
        <position position="32"/>
    </location>
    <ligand>
        <name>[4Fe-4S] cluster</name>
        <dbReference type="ChEBI" id="CHEBI:49883"/>
    </ligand>
</feature>